<feature type="transmembrane region" description="Helical" evidence="6">
    <location>
        <begin position="844"/>
        <end position="863"/>
    </location>
</feature>
<feature type="domain" description="SSD" evidence="7">
    <location>
        <begin position="248"/>
        <end position="368"/>
    </location>
</feature>
<evidence type="ECO:0000313" key="8">
    <source>
        <dbReference type="EMBL" id="HHF58148.1"/>
    </source>
</evidence>
<feature type="transmembrane region" description="Helical" evidence="6">
    <location>
        <begin position="314"/>
        <end position="338"/>
    </location>
</feature>
<evidence type="ECO:0000256" key="5">
    <source>
        <dbReference type="ARBA" id="ARBA00023136"/>
    </source>
</evidence>
<accession>A0A7C5I4K1</accession>
<reference evidence="8" key="1">
    <citation type="journal article" date="2020" name="mSystems">
        <title>Genome- and Community-Level Interaction Insights into Carbon Utilization and Element Cycling Functions of Hydrothermarchaeota in Hydrothermal Sediment.</title>
        <authorList>
            <person name="Zhou Z."/>
            <person name="Liu Y."/>
            <person name="Xu W."/>
            <person name="Pan J."/>
            <person name="Luo Z.H."/>
            <person name="Li M."/>
        </authorList>
    </citation>
    <scope>NUCLEOTIDE SEQUENCE [LARGE SCALE GENOMIC DNA]</scope>
    <source>
        <strain evidence="8">HyVt-94</strain>
    </source>
</reference>
<evidence type="ECO:0000256" key="6">
    <source>
        <dbReference type="SAM" id="Phobius"/>
    </source>
</evidence>
<feature type="transmembrane region" description="Helical" evidence="6">
    <location>
        <begin position="220"/>
        <end position="236"/>
    </location>
</feature>
<proteinExistence type="predicted"/>
<feature type="transmembrane region" description="Helical" evidence="6">
    <location>
        <begin position="786"/>
        <end position="807"/>
    </location>
</feature>
<dbReference type="EMBL" id="DRTV01000132">
    <property type="protein sequence ID" value="HHF58148.1"/>
    <property type="molecule type" value="Genomic_DNA"/>
</dbReference>
<keyword evidence="2" id="KW-1003">Cell membrane</keyword>
<dbReference type="PANTHER" id="PTHR33406:SF13">
    <property type="entry name" value="MEMBRANE PROTEIN YDFJ"/>
    <property type="match status" value="1"/>
</dbReference>
<dbReference type="PANTHER" id="PTHR33406">
    <property type="entry name" value="MEMBRANE PROTEIN MJ1562-RELATED"/>
    <property type="match status" value="1"/>
</dbReference>
<organism evidence="8">
    <name type="scientific">candidate division WOR-3 bacterium</name>
    <dbReference type="NCBI Taxonomy" id="2052148"/>
    <lineage>
        <taxon>Bacteria</taxon>
        <taxon>Bacteria division WOR-3</taxon>
    </lineage>
</organism>
<evidence type="ECO:0000256" key="2">
    <source>
        <dbReference type="ARBA" id="ARBA00022475"/>
    </source>
</evidence>
<evidence type="ECO:0000256" key="1">
    <source>
        <dbReference type="ARBA" id="ARBA00004651"/>
    </source>
</evidence>
<feature type="transmembrane region" description="Helical" evidence="6">
    <location>
        <begin position="403"/>
        <end position="420"/>
    </location>
</feature>
<dbReference type="SUPFAM" id="SSF82866">
    <property type="entry name" value="Multidrug efflux transporter AcrB transmembrane domain"/>
    <property type="match status" value="2"/>
</dbReference>
<dbReference type="InterPro" id="IPR000731">
    <property type="entry name" value="SSD"/>
</dbReference>
<dbReference type="GO" id="GO:0005886">
    <property type="term" value="C:plasma membrane"/>
    <property type="evidence" value="ECO:0007669"/>
    <property type="project" value="UniProtKB-SubCell"/>
</dbReference>
<dbReference type="Gene3D" id="1.20.1640.10">
    <property type="entry name" value="Multidrug efflux transporter AcrB transmembrane domain"/>
    <property type="match status" value="2"/>
</dbReference>
<sequence>MDKFKFADFIVRKRFIIILLTIIISIFSALGFHRLTVESDISKWLKQDSPEIQSLKYISENFGGTDLAIVAIESDDIFTYPVLNILVELQKFYETVEGVSSVTSLINMVDIRGSEYGIEVSTLIDKFGIPESPDSLKRLKEYILSRDIYSGKIVSPDGKISLFLIKLKRDVDKPAIADKIREITEKVVRNSNLPLKTYYSGTPMLIKEINRYILGDMKRLVPFVIVVVLIVLFLGMRSWEGVVLPLGVVLLSSLWSMGLMAWCGVPLSVISNTIPVLLIAIGTAYGIHVITRYIRNTREGLSREEGIKITLKEVSVPVFLAALTTITAFLSFLGSYIITITHFGIFTALGVFFSMLLSLFLIPAILSYLKIPRTIEERMGVKTFWYEKISRRFSESILKHEKITVVIGILILGVGIWGLTRLKTSASLMDYFPKKSELRRSTELLREKFGGDIPVYVLVKGDLKNPIILDEMLQFEKYLRIHSDISFPQSVADLIARMNDVLMGVKAVPETKSQVENLTFMLEGQALLSQLVDDEYTQGVIQANASLSAYDKIENYLNEKFAKHIIPVRPDTIKNGNDKVLSYWSQKIAQRIIWDVQYWSKDTLWTIPYLADTLYSLYSLNVKSSQELIDELTYAFKEYFETEVDIFLPESDIRSISEKLLGEVEEGKIDTAKVLSLLKRYIPEEIIKEDPEIVDYTKDRLLSLVAEKMKTHKIQEIYEKIAQFLPVDLKENREFVDEIKGEIFTLLREEIGVPADILSLPSSRTLDIEVIYSGLLPVEKRIDENLFYSQIKSLLIALFIVTLLVSLQLKSFSAGIITVSPIILVVSINFGIMGLLGIRLDSGTMMVASIAIGIGIDYAIHFISHFKEDFRKRGDLVESLHATIHEKGKAIVVNALTVGLGFFILIFANLIPIRNFGWLLTLTMFTSALLTLSFLPALVLIAKKIFTKNKKEGQSW</sequence>
<comment type="subcellular location">
    <subcellularLocation>
        <location evidence="1">Cell membrane</location>
        <topology evidence="1">Multi-pass membrane protein</topology>
    </subcellularLocation>
</comment>
<feature type="transmembrane region" description="Helical" evidence="6">
    <location>
        <begin position="814"/>
        <end position="838"/>
    </location>
</feature>
<dbReference type="InterPro" id="IPR050545">
    <property type="entry name" value="Mycobact_MmpL"/>
</dbReference>
<dbReference type="AlphaFoldDB" id="A0A7C5I4K1"/>
<protein>
    <recommendedName>
        <fullName evidence="7">SSD domain-containing protein</fullName>
    </recommendedName>
</protein>
<feature type="domain" description="SSD" evidence="7">
    <location>
        <begin position="785"/>
        <end position="941"/>
    </location>
</feature>
<gene>
    <name evidence="8" type="ORF">ENL41_01835</name>
</gene>
<feature type="transmembrane region" description="Helical" evidence="6">
    <location>
        <begin position="344"/>
        <end position="369"/>
    </location>
</feature>
<dbReference type="PROSITE" id="PS50156">
    <property type="entry name" value="SSD"/>
    <property type="match status" value="2"/>
</dbReference>
<dbReference type="Proteomes" id="UP000886014">
    <property type="component" value="Unassembled WGS sequence"/>
</dbReference>
<evidence type="ECO:0000256" key="4">
    <source>
        <dbReference type="ARBA" id="ARBA00022989"/>
    </source>
</evidence>
<feature type="transmembrane region" description="Helical" evidence="6">
    <location>
        <begin position="891"/>
        <end position="911"/>
    </location>
</feature>
<name>A0A7C5I4K1_UNCW3</name>
<keyword evidence="4 6" id="KW-1133">Transmembrane helix</keyword>
<keyword evidence="5 6" id="KW-0472">Membrane</keyword>
<feature type="transmembrane region" description="Helical" evidence="6">
    <location>
        <begin position="15"/>
        <end position="33"/>
    </location>
</feature>
<feature type="transmembrane region" description="Helical" evidence="6">
    <location>
        <begin position="274"/>
        <end position="294"/>
    </location>
</feature>
<dbReference type="Pfam" id="PF03176">
    <property type="entry name" value="MMPL"/>
    <property type="match status" value="2"/>
</dbReference>
<feature type="transmembrane region" description="Helical" evidence="6">
    <location>
        <begin position="917"/>
        <end position="941"/>
    </location>
</feature>
<evidence type="ECO:0000259" key="7">
    <source>
        <dbReference type="PROSITE" id="PS50156"/>
    </source>
</evidence>
<keyword evidence="3 6" id="KW-0812">Transmembrane</keyword>
<comment type="caution">
    <text evidence="8">The sequence shown here is derived from an EMBL/GenBank/DDBJ whole genome shotgun (WGS) entry which is preliminary data.</text>
</comment>
<dbReference type="InterPro" id="IPR004869">
    <property type="entry name" value="MMPL_dom"/>
</dbReference>
<evidence type="ECO:0000256" key="3">
    <source>
        <dbReference type="ARBA" id="ARBA00022692"/>
    </source>
</evidence>